<name>Q0IL49_NPVLS</name>
<keyword evidence="1" id="KW-0812">Transmembrane</keyword>
<reference evidence="2 3" key="1">
    <citation type="journal article" date="2007" name="Virus Genes">
        <title>Genome sequence of Leucania seperata nucleopolyhedrovirus.</title>
        <authorList>
            <person name="Xiao H."/>
            <person name="Qi Y."/>
        </authorList>
    </citation>
    <scope>NUCLEOTIDE SEQUENCE [LARGE SCALE GENOMIC DNA]</scope>
    <source>
        <strain evidence="2 3">AH1</strain>
    </source>
</reference>
<feature type="transmembrane region" description="Helical" evidence="1">
    <location>
        <begin position="66"/>
        <end position="84"/>
    </location>
</feature>
<accession>Q0IL49</accession>
<dbReference type="EMBL" id="AY394490">
    <property type="protein sequence ID" value="AAR28834.1"/>
    <property type="molecule type" value="Genomic_DNA"/>
</dbReference>
<dbReference type="Proteomes" id="UP000201737">
    <property type="component" value="Segment"/>
</dbReference>
<reference evidence="2 3" key="2">
    <citation type="journal article" date="2007" name="Virus Res.">
        <title>P13 of Leucania separata multiple nuclear polyhedrosis virus affected the polyhedra and budded virions yields of AcMNPV.</title>
        <authorList>
            <person name="Du E.Q."/>
            <person name="Yan F."/>
            <person name="Jin W.X."/>
            <person name="Lu N."/>
            <person name="Xiao H.Z."/>
            <person name="Lu S.Y."/>
            <person name="Qi Y.P."/>
        </authorList>
    </citation>
    <scope>NUCLEOTIDE SEQUENCE [LARGE SCALE GENOMIC DNA]</scope>
    <source>
        <strain evidence="2 3">AH1</strain>
    </source>
</reference>
<feature type="transmembrane region" description="Helical" evidence="1">
    <location>
        <begin position="20"/>
        <end position="40"/>
    </location>
</feature>
<organismHost>
    <name type="scientific">Lepidoptera</name>
    <name type="common">moths &amp; butterflies</name>
    <dbReference type="NCBI Taxonomy" id="7088"/>
</organismHost>
<dbReference type="KEGG" id="vg:5176401"/>
<keyword evidence="3" id="KW-1185">Reference proteome</keyword>
<proteinExistence type="predicted"/>
<keyword evidence="1" id="KW-0472">Membrane</keyword>
<keyword evidence="1" id="KW-1133">Transmembrane helix</keyword>
<evidence type="ECO:0000313" key="2">
    <source>
        <dbReference type="EMBL" id="AAR28834.1"/>
    </source>
</evidence>
<evidence type="ECO:0000313" key="3">
    <source>
        <dbReference type="Proteomes" id="UP000201737"/>
    </source>
</evidence>
<organism evidence="2 3">
    <name type="scientific">Leucania separata nucleopolyhedrovirus</name>
    <name type="common">LsNPV</name>
    <dbReference type="NCBI Taxonomy" id="1307956"/>
    <lineage>
        <taxon>Viruses</taxon>
        <taxon>Viruses incertae sedis</taxon>
        <taxon>Naldaviricetes</taxon>
        <taxon>Lefavirales</taxon>
        <taxon>Baculoviridae</taxon>
        <taxon>Alphabaculovirus</taxon>
        <taxon>Alphabaculovirus leseparatae</taxon>
    </lineage>
</organism>
<evidence type="ECO:0000256" key="1">
    <source>
        <dbReference type="SAM" id="Phobius"/>
    </source>
</evidence>
<dbReference type="GeneID" id="5176401"/>
<sequence>MLLCTVVLINIDTKCLFDTFILFTNHSFSTGIVFVALLFVHRQRCTFAKRIVVIESIEARPFEWQFIDSVLVILLLFFLFAASARRAQILSFRIDNGDDCRIDGLLGGHDASDQLFGRVRDTFDPTMFVIVVRRRRVAGFVQIVPNDDRCRLVGHPAVVQFHVVLVDGVPGGVQGQVFVVQFGTVVFTKRVGEQAARPQRQLRVHVRILRVVVHRRHFQQS</sequence>
<protein>
    <submittedName>
        <fullName evidence="2">ORF70</fullName>
    </submittedName>
</protein>
<dbReference type="RefSeq" id="YP_758367.1">
    <property type="nucleotide sequence ID" value="NC_008348.1"/>
</dbReference>